<keyword evidence="2" id="KW-0378">Hydrolase</keyword>
<dbReference type="GO" id="GO:0004806">
    <property type="term" value="F:triacylglycerol lipase activity"/>
    <property type="evidence" value="ECO:0007669"/>
    <property type="project" value="TreeGrafter"/>
</dbReference>
<dbReference type="InterPro" id="IPR002168">
    <property type="entry name" value="Lipase_GDXG_HIS_AS"/>
</dbReference>
<proteinExistence type="inferred from homology"/>
<comment type="similarity">
    <text evidence="1">Belongs to the 'GDXG' lipolytic enzyme family.</text>
</comment>
<dbReference type="InterPro" id="IPR029058">
    <property type="entry name" value="AB_hydrolase_fold"/>
</dbReference>
<dbReference type="EMBL" id="FNVO01000004">
    <property type="protein sequence ID" value="SEG29051.1"/>
    <property type="molecule type" value="Genomic_DNA"/>
</dbReference>
<evidence type="ECO:0000256" key="1">
    <source>
        <dbReference type="ARBA" id="ARBA00010515"/>
    </source>
</evidence>
<evidence type="ECO:0000259" key="4">
    <source>
        <dbReference type="Pfam" id="PF07859"/>
    </source>
</evidence>
<evidence type="ECO:0000256" key="3">
    <source>
        <dbReference type="PROSITE-ProRule" id="PRU10038"/>
    </source>
</evidence>
<dbReference type="Gene3D" id="3.40.50.1820">
    <property type="entry name" value="alpha/beta hydrolase"/>
    <property type="match status" value="1"/>
</dbReference>
<feature type="domain" description="Alpha/beta hydrolase fold-3" evidence="4">
    <location>
        <begin position="121"/>
        <end position="322"/>
    </location>
</feature>
<dbReference type="PROSITE" id="PS01173">
    <property type="entry name" value="LIPASE_GDXG_HIS"/>
    <property type="match status" value="1"/>
</dbReference>
<dbReference type="InterPro" id="IPR013094">
    <property type="entry name" value="AB_hydrolase_3"/>
</dbReference>
<name>A0A1H5YYB4_9ACTN</name>
<dbReference type="AlphaFoldDB" id="A0A1H5YYB4"/>
<dbReference type="Proteomes" id="UP000236723">
    <property type="component" value="Unassembled WGS sequence"/>
</dbReference>
<protein>
    <submittedName>
        <fullName evidence="5">Acetyl esterase/lipase</fullName>
    </submittedName>
</protein>
<dbReference type="PANTHER" id="PTHR48081:SF30">
    <property type="entry name" value="ACETYL-HYDROLASE LIPR-RELATED"/>
    <property type="match status" value="1"/>
</dbReference>
<feature type="active site" evidence="3">
    <location>
        <position position="195"/>
    </location>
</feature>
<gene>
    <name evidence="5" type="ORF">SAMN04489712_104250</name>
</gene>
<dbReference type="Pfam" id="PF07859">
    <property type="entry name" value="Abhydrolase_3"/>
    <property type="match status" value="1"/>
</dbReference>
<accession>A0A1H5YYB4</accession>
<dbReference type="InterPro" id="IPR050300">
    <property type="entry name" value="GDXG_lipolytic_enzyme"/>
</dbReference>
<organism evidence="5 6">
    <name type="scientific">Thermomonospora echinospora</name>
    <dbReference type="NCBI Taxonomy" id="1992"/>
    <lineage>
        <taxon>Bacteria</taxon>
        <taxon>Bacillati</taxon>
        <taxon>Actinomycetota</taxon>
        <taxon>Actinomycetes</taxon>
        <taxon>Streptosporangiales</taxon>
        <taxon>Thermomonosporaceae</taxon>
        <taxon>Thermomonospora</taxon>
    </lineage>
</organism>
<evidence type="ECO:0000256" key="2">
    <source>
        <dbReference type="ARBA" id="ARBA00022801"/>
    </source>
</evidence>
<reference evidence="6" key="1">
    <citation type="submission" date="2016-10" db="EMBL/GenBank/DDBJ databases">
        <authorList>
            <person name="Varghese N."/>
            <person name="Submissions S."/>
        </authorList>
    </citation>
    <scope>NUCLEOTIDE SEQUENCE [LARGE SCALE GENOMIC DNA]</scope>
    <source>
        <strain evidence="6">DSM 43163</strain>
    </source>
</reference>
<dbReference type="PROSITE" id="PS01174">
    <property type="entry name" value="LIPASE_GDXG_SER"/>
    <property type="match status" value="1"/>
</dbReference>
<evidence type="ECO:0000313" key="6">
    <source>
        <dbReference type="Proteomes" id="UP000236723"/>
    </source>
</evidence>
<keyword evidence="6" id="KW-1185">Reference proteome</keyword>
<sequence>MEPRKPEPSAAYRPGGAVATDTVALKAALGSPTDRRPSMQSAVISRALRFGLRPIVHRLPGHPMGIRTARTAVEAASLLVGQHPRTRIEGVHAPLEGPGGTRHLAGEMLVPEKGRVTDAAVLYLHGGGYIICSPRSHRPITSRLAVETGLPVFVPHYRLAPEHPFPAPLEDALDAYRWLMNEGYPASRIVIAGDSAGGHLAASLTGEICRTKLPTPAGLVLYSPWVDLTCELSTECDQRTRDAYISAHTARRIGQLVMGQAELADPRLALLECSWTGVPPVLIQVGGAEMLRPEAERLAEALTEAGADCRLQVWQGQIHVFQLLNRVLPEARAAMRESARFITSVIDGFPAAGSGAVA</sequence>
<dbReference type="InterPro" id="IPR033140">
    <property type="entry name" value="Lipase_GDXG_put_SER_AS"/>
</dbReference>
<evidence type="ECO:0000313" key="5">
    <source>
        <dbReference type="EMBL" id="SEG29051.1"/>
    </source>
</evidence>
<dbReference type="PANTHER" id="PTHR48081">
    <property type="entry name" value="AB HYDROLASE SUPERFAMILY PROTEIN C4A8.06C"/>
    <property type="match status" value="1"/>
</dbReference>
<dbReference type="SUPFAM" id="SSF53474">
    <property type="entry name" value="alpha/beta-Hydrolases"/>
    <property type="match status" value="1"/>
</dbReference>